<accession>A0ACA9JYX2</accession>
<reference evidence="1" key="1">
    <citation type="submission" date="2021-06" db="EMBL/GenBank/DDBJ databases">
        <authorList>
            <person name="Kallberg Y."/>
            <person name="Tangrot J."/>
            <person name="Rosling A."/>
        </authorList>
    </citation>
    <scope>NUCLEOTIDE SEQUENCE</scope>
    <source>
        <strain evidence="1">AU212A</strain>
    </source>
</reference>
<protein>
    <submittedName>
        <fullName evidence="1">8370_t:CDS:1</fullName>
    </submittedName>
</protein>
<comment type="caution">
    <text evidence="1">The sequence shown here is derived from an EMBL/GenBank/DDBJ whole genome shotgun (WGS) entry which is preliminary data.</text>
</comment>
<evidence type="ECO:0000313" key="2">
    <source>
        <dbReference type="Proteomes" id="UP000789860"/>
    </source>
</evidence>
<evidence type="ECO:0000313" key="1">
    <source>
        <dbReference type="EMBL" id="CAG8443436.1"/>
    </source>
</evidence>
<organism evidence="1 2">
    <name type="scientific">Scutellospora calospora</name>
    <dbReference type="NCBI Taxonomy" id="85575"/>
    <lineage>
        <taxon>Eukaryota</taxon>
        <taxon>Fungi</taxon>
        <taxon>Fungi incertae sedis</taxon>
        <taxon>Mucoromycota</taxon>
        <taxon>Glomeromycotina</taxon>
        <taxon>Glomeromycetes</taxon>
        <taxon>Diversisporales</taxon>
        <taxon>Gigasporaceae</taxon>
        <taxon>Scutellospora</taxon>
    </lineage>
</organism>
<dbReference type="EMBL" id="CAJVPM010000395">
    <property type="protein sequence ID" value="CAG8443436.1"/>
    <property type="molecule type" value="Genomic_DNA"/>
</dbReference>
<keyword evidence="2" id="KW-1185">Reference proteome</keyword>
<proteinExistence type="predicted"/>
<name>A0ACA9JYX2_9GLOM</name>
<sequence length="98" mass="11024">MDYEYVITPGQNPVIIINTPAAPSNPPNTPEPPKSDEKPPESKEPNKEDPKNKNPDDQNPNQTPATNTPPIIVMPNPQYIFIPTNWGYLNPYTWCNIL</sequence>
<gene>
    <name evidence="1" type="ORF">SCALOS_LOCUS778</name>
</gene>
<dbReference type="Proteomes" id="UP000789860">
    <property type="component" value="Unassembled WGS sequence"/>
</dbReference>